<feature type="transmembrane region" description="Helical" evidence="1">
    <location>
        <begin position="34"/>
        <end position="55"/>
    </location>
</feature>
<feature type="transmembrane region" description="Helical" evidence="1">
    <location>
        <begin position="139"/>
        <end position="160"/>
    </location>
</feature>
<name>A0ABR2HK40_9EUKA</name>
<dbReference type="Proteomes" id="UP001470230">
    <property type="component" value="Unassembled WGS sequence"/>
</dbReference>
<keyword evidence="1" id="KW-1133">Transmembrane helix</keyword>
<protein>
    <recommendedName>
        <fullName evidence="4">ECF transporter S component</fullName>
    </recommendedName>
</protein>
<evidence type="ECO:0000256" key="1">
    <source>
        <dbReference type="SAM" id="Phobius"/>
    </source>
</evidence>
<gene>
    <name evidence="2" type="ORF">M9Y10_019371</name>
</gene>
<evidence type="ECO:0000313" key="2">
    <source>
        <dbReference type="EMBL" id="KAK8848310.1"/>
    </source>
</evidence>
<dbReference type="Gene3D" id="1.10.1760.20">
    <property type="match status" value="1"/>
</dbReference>
<organism evidence="2 3">
    <name type="scientific">Tritrichomonas musculus</name>
    <dbReference type="NCBI Taxonomy" id="1915356"/>
    <lineage>
        <taxon>Eukaryota</taxon>
        <taxon>Metamonada</taxon>
        <taxon>Parabasalia</taxon>
        <taxon>Tritrichomonadida</taxon>
        <taxon>Tritrichomonadidae</taxon>
        <taxon>Tritrichomonas</taxon>
    </lineage>
</organism>
<comment type="caution">
    <text evidence="2">The sequence shown here is derived from an EMBL/GenBank/DDBJ whole genome shotgun (WGS) entry which is preliminary data.</text>
</comment>
<accession>A0ABR2HK40</accession>
<feature type="transmembrane region" description="Helical" evidence="1">
    <location>
        <begin position="112"/>
        <end position="133"/>
    </location>
</feature>
<keyword evidence="1" id="KW-0812">Transmembrane</keyword>
<sequence length="214" mass="23503">METDLRPNEGENNLLDTILYQRTEKFSVRMAIKAGLAVACVVLAILIPQLVHLIAGQNSGVKWMPMFFPILLAGCLFGYWWGLGIGAVSPIVSFLITSIWKKPMPSKYRLGFMVPEAAAFGLVSGLFSTRIAFNKWFAFPAVLFAQLIGIVLYIIICAIFQSVAHVPIGTIWNQVQAGMIGVFIQAIIVPVIVILITYLIKHEVGKGSKIEAIP</sequence>
<keyword evidence="3" id="KW-1185">Reference proteome</keyword>
<evidence type="ECO:0000313" key="3">
    <source>
        <dbReference type="Proteomes" id="UP001470230"/>
    </source>
</evidence>
<feature type="transmembrane region" description="Helical" evidence="1">
    <location>
        <begin position="180"/>
        <end position="200"/>
    </location>
</feature>
<feature type="transmembrane region" description="Helical" evidence="1">
    <location>
        <begin position="67"/>
        <end position="100"/>
    </location>
</feature>
<keyword evidence="1" id="KW-0472">Membrane</keyword>
<reference evidence="2 3" key="1">
    <citation type="submission" date="2024-04" db="EMBL/GenBank/DDBJ databases">
        <title>Tritrichomonas musculus Genome.</title>
        <authorList>
            <person name="Alves-Ferreira E."/>
            <person name="Grigg M."/>
            <person name="Lorenzi H."/>
            <person name="Galac M."/>
        </authorList>
    </citation>
    <scope>NUCLEOTIDE SEQUENCE [LARGE SCALE GENOMIC DNA]</scope>
    <source>
        <strain evidence="2 3">EAF2021</strain>
    </source>
</reference>
<proteinExistence type="predicted"/>
<evidence type="ECO:0008006" key="4">
    <source>
        <dbReference type="Google" id="ProtNLM"/>
    </source>
</evidence>
<dbReference type="EMBL" id="JAPFFF010000027">
    <property type="protein sequence ID" value="KAK8848310.1"/>
    <property type="molecule type" value="Genomic_DNA"/>
</dbReference>